<dbReference type="InterPro" id="IPR011701">
    <property type="entry name" value="MFS"/>
</dbReference>
<gene>
    <name evidence="7" type="ORF">GCU85_05820</name>
</gene>
<dbReference type="RefSeq" id="WP_152810247.1">
    <property type="nucleotide sequence ID" value="NZ_WHNW01000005.1"/>
</dbReference>
<dbReference type="Pfam" id="PF07690">
    <property type="entry name" value="MFS_1"/>
    <property type="match status" value="1"/>
</dbReference>
<dbReference type="EMBL" id="WHNW01000005">
    <property type="protein sequence ID" value="MPV86247.1"/>
    <property type="molecule type" value="Genomic_DNA"/>
</dbReference>
<feature type="transmembrane region" description="Helical" evidence="6">
    <location>
        <begin position="97"/>
        <end position="119"/>
    </location>
</feature>
<dbReference type="GO" id="GO:0005886">
    <property type="term" value="C:plasma membrane"/>
    <property type="evidence" value="ECO:0007669"/>
    <property type="project" value="UniProtKB-SubCell"/>
</dbReference>
<dbReference type="InterPro" id="IPR036259">
    <property type="entry name" value="MFS_trans_sf"/>
</dbReference>
<feature type="transmembrane region" description="Helical" evidence="6">
    <location>
        <begin position="131"/>
        <end position="153"/>
    </location>
</feature>
<dbReference type="GO" id="GO:0022857">
    <property type="term" value="F:transmembrane transporter activity"/>
    <property type="evidence" value="ECO:0007669"/>
    <property type="project" value="InterPro"/>
</dbReference>
<dbReference type="AlphaFoldDB" id="A0A6N7EYM7"/>
<evidence type="ECO:0000256" key="2">
    <source>
        <dbReference type="ARBA" id="ARBA00022475"/>
    </source>
</evidence>
<keyword evidence="2" id="KW-1003">Cell membrane</keyword>
<keyword evidence="8" id="KW-1185">Reference proteome</keyword>
<evidence type="ECO:0000256" key="5">
    <source>
        <dbReference type="ARBA" id="ARBA00023136"/>
    </source>
</evidence>
<organism evidence="7 8">
    <name type="scientific">Ostreibacterium oceani</name>
    <dbReference type="NCBI Taxonomy" id="2654998"/>
    <lineage>
        <taxon>Bacteria</taxon>
        <taxon>Pseudomonadati</taxon>
        <taxon>Pseudomonadota</taxon>
        <taxon>Gammaproteobacteria</taxon>
        <taxon>Cardiobacteriales</taxon>
        <taxon>Ostreibacteriaceae</taxon>
        <taxon>Ostreibacterium</taxon>
    </lineage>
</organism>
<comment type="subcellular location">
    <subcellularLocation>
        <location evidence="1">Cell membrane</location>
        <topology evidence="1">Multi-pass membrane protein</topology>
    </subcellularLocation>
</comment>
<protein>
    <submittedName>
        <fullName evidence="7">MFS transporter</fullName>
    </submittedName>
</protein>
<proteinExistence type="predicted"/>
<evidence type="ECO:0000256" key="4">
    <source>
        <dbReference type="ARBA" id="ARBA00022989"/>
    </source>
</evidence>
<evidence type="ECO:0000313" key="8">
    <source>
        <dbReference type="Proteomes" id="UP000471298"/>
    </source>
</evidence>
<accession>A0A6N7EYM7</accession>
<reference evidence="7 8" key="1">
    <citation type="submission" date="2019-10" db="EMBL/GenBank/DDBJ databases">
        <title>Cardiobacteriales fam. a chemoheterotrophic member of the order Cardiobacteriales, and proposal of Cardiobacteriales fam. nov.</title>
        <authorList>
            <person name="Wang C."/>
        </authorList>
    </citation>
    <scope>NUCLEOTIDE SEQUENCE [LARGE SCALE GENOMIC DNA]</scope>
    <source>
        <strain evidence="7 8">ML27</strain>
    </source>
</reference>
<keyword evidence="5 6" id="KW-0472">Membrane</keyword>
<keyword evidence="4 6" id="KW-1133">Transmembrane helix</keyword>
<feature type="transmembrane region" description="Helical" evidence="6">
    <location>
        <begin position="28"/>
        <end position="47"/>
    </location>
</feature>
<dbReference type="SUPFAM" id="SSF103473">
    <property type="entry name" value="MFS general substrate transporter"/>
    <property type="match status" value="1"/>
</dbReference>
<feature type="transmembrane region" description="Helical" evidence="6">
    <location>
        <begin position="5"/>
        <end position="22"/>
    </location>
</feature>
<dbReference type="PANTHER" id="PTHR23513:SF6">
    <property type="entry name" value="MAJOR FACILITATOR SUPERFAMILY ASSOCIATED DOMAIN-CONTAINING PROTEIN"/>
    <property type="match status" value="1"/>
</dbReference>
<dbReference type="Gene3D" id="1.20.1250.20">
    <property type="entry name" value="MFS general substrate transporter like domains"/>
    <property type="match status" value="1"/>
</dbReference>
<keyword evidence="3 6" id="KW-0812">Transmembrane</keyword>
<dbReference type="InParanoid" id="A0A6N7EYM7"/>
<name>A0A6N7EYM7_9GAMM</name>
<comment type="caution">
    <text evidence="7">The sequence shown here is derived from an EMBL/GenBank/DDBJ whole genome shotgun (WGS) entry which is preliminary data.</text>
</comment>
<evidence type="ECO:0000256" key="6">
    <source>
        <dbReference type="SAM" id="Phobius"/>
    </source>
</evidence>
<feature type="transmembrane region" description="Helical" evidence="6">
    <location>
        <begin position="70"/>
        <end position="91"/>
    </location>
</feature>
<dbReference type="Proteomes" id="UP000471298">
    <property type="component" value="Unassembled WGS sequence"/>
</dbReference>
<evidence type="ECO:0000256" key="3">
    <source>
        <dbReference type="ARBA" id="ARBA00022692"/>
    </source>
</evidence>
<evidence type="ECO:0000256" key="1">
    <source>
        <dbReference type="ARBA" id="ARBA00004651"/>
    </source>
</evidence>
<evidence type="ECO:0000313" key="7">
    <source>
        <dbReference type="EMBL" id="MPV86247.1"/>
    </source>
</evidence>
<feature type="transmembrane region" description="Helical" evidence="6">
    <location>
        <begin position="159"/>
        <end position="179"/>
    </location>
</feature>
<dbReference type="PANTHER" id="PTHR23513">
    <property type="entry name" value="INTEGRAL MEMBRANE EFFLUX PROTEIN-RELATED"/>
    <property type="match status" value="1"/>
</dbReference>
<sequence>MRFNLAYGAGVVLVPIIIDQHYHLGLDGFSLFMAAQGCGALVANLLLRRAMLPSQTQLSPTKFSRAHQQVYHAPFYGFIIVAIGLIAVALWHSLPMLIVFGFVGGCGLPLMDIYMPSLIHSVGNAQHHGRLFAIWRFFADFGMVMGFALSGLLTSFATAPTALTLIAVLTIPASLYGLYRFNRSHKHM</sequence>